<dbReference type="InterPro" id="IPR011004">
    <property type="entry name" value="Trimer_LpxA-like_sf"/>
</dbReference>
<dbReference type="AlphaFoldDB" id="W0SB57"/>
<dbReference type="NCBIfam" id="NF003657">
    <property type="entry name" value="PRK05289.1"/>
    <property type="match status" value="1"/>
</dbReference>
<dbReference type="PANTHER" id="PTHR43480:SF1">
    <property type="entry name" value="ACYL-[ACYL-CARRIER-PROTEIN]--UDP-N-ACETYLGLUCOSAMINE O-ACYLTRANSFERASE, MITOCHONDRIAL-RELATED"/>
    <property type="match status" value="1"/>
</dbReference>
<evidence type="ECO:0000313" key="8">
    <source>
        <dbReference type="Proteomes" id="UP000031637"/>
    </source>
</evidence>
<gene>
    <name evidence="7" type="ORF">SUTH_00155</name>
</gene>
<evidence type="ECO:0000256" key="4">
    <source>
        <dbReference type="ARBA" id="ARBA00023098"/>
    </source>
</evidence>
<dbReference type="PIRSF" id="PIRSF000456">
    <property type="entry name" value="UDP-GlcNAc_acltr"/>
    <property type="match status" value="1"/>
</dbReference>
<accession>W0SB57</accession>
<keyword evidence="1" id="KW-0444">Lipid biosynthesis</keyword>
<dbReference type="NCBIfam" id="TIGR01852">
    <property type="entry name" value="lipid_A_lpxA"/>
    <property type="match status" value="1"/>
</dbReference>
<dbReference type="CDD" id="cd03351">
    <property type="entry name" value="LbH_UDP-GlcNAc_AT"/>
    <property type="match status" value="1"/>
</dbReference>
<feature type="domain" description="UDP N-acetylglucosamine O-acyltransferase C-terminal" evidence="6">
    <location>
        <begin position="175"/>
        <end position="252"/>
    </location>
</feature>
<organism evidence="7 8">
    <name type="scientific">Sulfuritalea hydrogenivorans sk43H</name>
    <dbReference type="NCBI Taxonomy" id="1223802"/>
    <lineage>
        <taxon>Bacteria</taxon>
        <taxon>Pseudomonadati</taxon>
        <taxon>Pseudomonadota</taxon>
        <taxon>Betaproteobacteria</taxon>
        <taxon>Nitrosomonadales</taxon>
        <taxon>Sterolibacteriaceae</taxon>
        <taxon>Sulfuritalea</taxon>
    </lineage>
</organism>
<dbReference type="HOGENOM" id="CLU_061249_0_0_4"/>
<dbReference type="InterPro" id="IPR029098">
    <property type="entry name" value="Acetyltransf_C"/>
</dbReference>
<dbReference type="EMBL" id="AP012547">
    <property type="protein sequence ID" value="BAO27975.1"/>
    <property type="molecule type" value="Genomic_DNA"/>
</dbReference>
<keyword evidence="3 7" id="KW-0808">Transferase</keyword>
<sequence>MNFHPTAVIAPDVKLGANVRVGPYAVIEEDVVLGDDCEIAAHAVIKRHTRMGARNRVAEHAVIGGDPQDFKFRADCISFTEIGDDNWLREGVTVHRGSREGSSTRLGNGCFLMAYSHIAHDCVVGNNVVMANTAGIAGEVVVDDRAFISAAVTVHQFCRVGRNAMIGLSSKVVQDALPFCITDGNPGRARGLNLVGLKRNGFARADISALKDAYRLLYSRVPLAEAIERMRAMERTPVTELADFIEGSKRGFAHPTR</sequence>
<dbReference type="GO" id="GO:0008780">
    <property type="term" value="F:acyl-[acyl-carrier-protein]-UDP-N-acetylglucosamine O-acyltransferase activity"/>
    <property type="evidence" value="ECO:0007669"/>
    <property type="project" value="InterPro"/>
</dbReference>
<dbReference type="InterPro" id="IPR001451">
    <property type="entry name" value="Hexapep"/>
</dbReference>
<keyword evidence="2" id="KW-0441">Lipid A biosynthesis</keyword>
<dbReference type="STRING" id="1223802.SUTH_00155"/>
<dbReference type="RefSeq" id="WP_041096330.1">
    <property type="nucleotide sequence ID" value="NZ_AP012547.1"/>
</dbReference>
<dbReference type="SUPFAM" id="SSF51161">
    <property type="entry name" value="Trimeric LpxA-like enzymes"/>
    <property type="match status" value="1"/>
</dbReference>
<evidence type="ECO:0000256" key="3">
    <source>
        <dbReference type="ARBA" id="ARBA00022679"/>
    </source>
</evidence>
<dbReference type="Gene3D" id="1.20.1180.10">
    <property type="entry name" value="Udp N-acetylglucosamine O-acyltransferase, C-terminal domain"/>
    <property type="match status" value="1"/>
</dbReference>
<proteinExistence type="predicted"/>
<dbReference type="Gene3D" id="2.160.10.10">
    <property type="entry name" value="Hexapeptide repeat proteins"/>
    <property type="match status" value="1"/>
</dbReference>
<dbReference type="GO" id="GO:0016020">
    <property type="term" value="C:membrane"/>
    <property type="evidence" value="ECO:0007669"/>
    <property type="project" value="GOC"/>
</dbReference>
<dbReference type="Pfam" id="PF00132">
    <property type="entry name" value="Hexapep"/>
    <property type="match status" value="2"/>
</dbReference>
<reference evidence="7 8" key="1">
    <citation type="journal article" date="2014" name="Syst. Appl. Microbiol.">
        <title>Complete genomes of freshwater sulfur oxidizers Sulfuricella denitrificans skB26 and Sulfuritalea hydrogenivorans sk43H: genetic insights into the sulfur oxidation pathway of betaproteobacteria.</title>
        <authorList>
            <person name="Watanabe T."/>
            <person name="Kojima H."/>
            <person name="Fukui M."/>
        </authorList>
    </citation>
    <scope>NUCLEOTIDE SEQUENCE [LARGE SCALE GENOMIC DNA]</scope>
    <source>
        <strain evidence="7">DSM22779</strain>
    </source>
</reference>
<evidence type="ECO:0000256" key="5">
    <source>
        <dbReference type="ARBA" id="ARBA00023315"/>
    </source>
</evidence>
<dbReference type="KEGG" id="shd:SUTH_00155"/>
<evidence type="ECO:0000256" key="1">
    <source>
        <dbReference type="ARBA" id="ARBA00022516"/>
    </source>
</evidence>
<keyword evidence="5 7" id="KW-0012">Acyltransferase</keyword>
<evidence type="ECO:0000313" key="7">
    <source>
        <dbReference type="EMBL" id="BAO27975.1"/>
    </source>
</evidence>
<dbReference type="GO" id="GO:0009245">
    <property type="term" value="P:lipid A biosynthetic process"/>
    <property type="evidence" value="ECO:0007669"/>
    <property type="project" value="UniProtKB-KW"/>
</dbReference>
<evidence type="ECO:0000259" key="6">
    <source>
        <dbReference type="Pfam" id="PF13720"/>
    </source>
</evidence>
<dbReference type="Pfam" id="PF13720">
    <property type="entry name" value="Acetyltransf_11"/>
    <property type="match status" value="1"/>
</dbReference>
<dbReference type="InterPro" id="IPR037157">
    <property type="entry name" value="Acetyltransf_C_sf"/>
</dbReference>
<keyword evidence="8" id="KW-1185">Reference proteome</keyword>
<dbReference type="PANTHER" id="PTHR43480">
    <property type="entry name" value="ACYL-[ACYL-CARRIER-PROTEIN]--UDP-N-ACETYLGLUCOSAMINE O-ACYLTRANSFERASE"/>
    <property type="match status" value="1"/>
</dbReference>
<dbReference type="Proteomes" id="UP000031637">
    <property type="component" value="Chromosome"/>
</dbReference>
<name>W0SB57_9PROT</name>
<keyword evidence="4" id="KW-0443">Lipid metabolism</keyword>
<evidence type="ECO:0000256" key="2">
    <source>
        <dbReference type="ARBA" id="ARBA00022556"/>
    </source>
</evidence>
<dbReference type="InterPro" id="IPR010137">
    <property type="entry name" value="Lipid_A_LpxA"/>
</dbReference>
<protein>
    <submittedName>
        <fullName evidence="7">UDP-N-acetylglucosamine acyltransferase</fullName>
    </submittedName>
</protein>